<evidence type="ECO:0000313" key="2">
    <source>
        <dbReference type="Proteomes" id="UP001630127"/>
    </source>
</evidence>
<accession>A0ABD2YIJ7</accession>
<keyword evidence="2" id="KW-1185">Reference proteome</keyword>
<protein>
    <submittedName>
        <fullName evidence="1">Uncharacterized protein</fullName>
    </submittedName>
</protein>
<dbReference type="Proteomes" id="UP001630127">
    <property type="component" value="Unassembled WGS sequence"/>
</dbReference>
<name>A0ABD2YIJ7_9GENT</name>
<proteinExistence type="predicted"/>
<gene>
    <name evidence="1" type="ORF">ACH5RR_032583</name>
</gene>
<comment type="caution">
    <text evidence="1">The sequence shown here is derived from an EMBL/GenBank/DDBJ whole genome shotgun (WGS) entry which is preliminary data.</text>
</comment>
<dbReference type="EMBL" id="JBJUIK010000013">
    <property type="protein sequence ID" value="KAL3507201.1"/>
    <property type="molecule type" value="Genomic_DNA"/>
</dbReference>
<reference evidence="1 2" key="1">
    <citation type="submission" date="2024-11" db="EMBL/GenBank/DDBJ databases">
        <title>A near-complete genome assembly of Cinchona calisaya.</title>
        <authorList>
            <person name="Lian D.C."/>
            <person name="Zhao X.W."/>
            <person name="Wei L."/>
        </authorList>
    </citation>
    <scope>NUCLEOTIDE SEQUENCE [LARGE SCALE GENOMIC DNA]</scope>
    <source>
        <tissue evidence="1">Nenye</tissue>
    </source>
</reference>
<sequence>MKVEKAKSNWGQPDAAAPAEVVIPTPAPVDLAFVVPGVQPAHQSLGYLVAVEDMTLANPLLALGNGLNPISGGTTVSNQFEVLLEADVNQVEASISSPIHAKALILAEKDNLHAPCTLD</sequence>
<evidence type="ECO:0000313" key="1">
    <source>
        <dbReference type="EMBL" id="KAL3507201.1"/>
    </source>
</evidence>
<organism evidence="1 2">
    <name type="scientific">Cinchona calisaya</name>
    <dbReference type="NCBI Taxonomy" id="153742"/>
    <lineage>
        <taxon>Eukaryota</taxon>
        <taxon>Viridiplantae</taxon>
        <taxon>Streptophyta</taxon>
        <taxon>Embryophyta</taxon>
        <taxon>Tracheophyta</taxon>
        <taxon>Spermatophyta</taxon>
        <taxon>Magnoliopsida</taxon>
        <taxon>eudicotyledons</taxon>
        <taxon>Gunneridae</taxon>
        <taxon>Pentapetalae</taxon>
        <taxon>asterids</taxon>
        <taxon>lamiids</taxon>
        <taxon>Gentianales</taxon>
        <taxon>Rubiaceae</taxon>
        <taxon>Cinchonoideae</taxon>
        <taxon>Cinchoneae</taxon>
        <taxon>Cinchona</taxon>
    </lineage>
</organism>
<dbReference type="AlphaFoldDB" id="A0ABD2YIJ7"/>